<feature type="transmembrane region" description="Helical" evidence="6">
    <location>
        <begin position="20"/>
        <end position="41"/>
    </location>
</feature>
<sequence>MKHTSTDQTASDQSKILQVLSGLALGMFLSALDQTVISTASPTIATSLGHLSGQSWLITSYLGATLITTPIYGRLSDGFGRRRLFVIALSLFLIGSAMSAGATTFSFLVFGRSIQGLGAGGLFSLAFAVIADLVPPRERGRYTLFFVAIFGSASLLGPIFGGFIASAAKIFGIAGWRWIFAFNLPIGLLAIGLALRYLHVPQRLIRQRLDLAGVLSFAVFIVSLLVLSESSNSSLISSIRLWLAIAGATGLVGFILVEKRMADRAFIPLFFFRNRLFAITVFISAIAGAGMIIGLLITPLVAQVQYGVSAVTGGLLLLVTGFGNLLGSGFGSRVITKSGRYRELAIAGLVAFALGFLIFAMTLDSGFIGISFAVFLLGVGSGLVTQFASVTAPYALGDEHLGAGSSINTFARQFGSVMGAGFSLAVLFQSWKFRDGINSKLISTQNGSLRHLSSAAKASFADAARPVLLYSGVIMLVGVAIAVLLPRGVLDAGHRSASTVAD</sequence>
<dbReference type="InterPro" id="IPR011701">
    <property type="entry name" value="MFS"/>
</dbReference>
<dbReference type="Gene3D" id="1.20.1720.10">
    <property type="entry name" value="Multidrug resistance protein D"/>
    <property type="match status" value="1"/>
</dbReference>
<comment type="caution">
    <text evidence="8">The sequence shown here is derived from an EMBL/GenBank/DDBJ whole genome shotgun (WGS) entry which is preliminary data.</text>
</comment>
<dbReference type="InterPro" id="IPR020846">
    <property type="entry name" value="MFS_dom"/>
</dbReference>
<dbReference type="PANTHER" id="PTHR23501">
    <property type="entry name" value="MAJOR FACILITATOR SUPERFAMILY"/>
    <property type="match status" value="1"/>
</dbReference>
<feature type="transmembrane region" description="Helical" evidence="6">
    <location>
        <begin position="84"/>
        <end position="110"/>
    </location>
</feature>
<evidence type="ECO:0000313" key="8">
    <source>
        <dbReference type="EMBL" id="OIQ78194.1"/>
    </source>
</evidence>
<protein>
    <submittedName>
        <fullName evidence="8">Multidrug resistance protein 3</fullName>
    </submittedName>
</protein>
<feature type="transmembrane region" description="Helical" evidence="6">
    <location>
        <begin position="308"/>
        <end position="332"/>
    </location>
</feature>
<dbReference type="PROSITE" id="PS50850">
    <property type="entry name" value="MFS"/>
    <property type="match status" value="1"/>
</dbReference>
<accession>A0A1J5Q4H9</accession>
<evidence type="ECO:0000256" key="1">
    <source>
        <dbReference type="ARBA" id="ARBA00004127"/>
    </source>
</evidence>
<dbReference type="Gene3D" id="1.20.1250.20">
    <property type="entry name" value="MFS general substrate transporter like domains"/>
    <property type="match status" value="1"/>
</dbReference>
<feature type="transmembrane region" description="Helical" evidence="6">
    <location>
        <begin position="239"/>
        <end position="257"/>
    </location>
</feature>
<evidence type="ECO:0000256" key="4">
    <source>
        <dbReference type="ARBA" id="ARBA00022989"/>
    </source>
</evidence>
<dbReference type="GO" id="GO:0012505">
    <property type="term" value="C:endomembrane system"/>
    <property type="evidence" value="ECO:0007669"/>
    <property type="project" value="UniProtKB-SubCell"/>
</dbReference>
<keyword evidence="2" id="KW-0813">Transport</keyword>
<dbReference type="AlphaFoldDB" id="A0A1J5Q4H9"/>
<dbReference type="PANTHER" id="PTHR23501:SF191">
    <property type="entry name" value="VACUOLAR BASIC AMINO ACID TRANSPORTER 4"/>
    <property type="match status" value="1"/>
</dbReference>
<organism evidence="8">
    <name type="scientific">mine drainage metagenome</name>
    <dbReference type="NCBI Taxonomy" id="410659"/>
    <lineage>
        <taxon>unclassified sequences</taxon>
        <taxon>metagenomes</taxon>
        <taxon>ecological metagenomes</taxon>
    </lineage>
</organism>
<keyword evidence="5 6" id="KW-0472">Membrane</keyword>
<feature type="transmembrane region" description="Helical" evidence="6">
    <location>
        <begin position="116"/>
        <end position="135"/>
    </location>
</feature>
<evidence type="ECO:0000256" key="3">
    <source>
        <dbReference type="ARBA" id="ARBA00022692"/>
    </source>
</evidence>
<dbReference type="Pfam" id="PF07690">
    <property type="entry name" value="MFS_1"/>
    <property type="match status" value="1"/>
</dbReference>
<dbReference type="GO" id="GO:0022857">
    <property type="term" value="F:transmembrane transporter activity"/>
    <property type="evidence" value="ECO:0007669"/>
    <property type="project" value="InterPro"/>
</dbReference>
<feature type="transmembrane region" description="Helical" evidence="6">
    <location>
        <begin position="277"/>
        <end position="302"/>
    </location>
</feature>
<dbReference type="InterPro" id="IPR036259">
    <property type="entry name" value="MFS_trans_sf"/>
</dbReference>
<keyword evidence="4 6" id="KW-1133">Transmembrane helix</keyword>
<feature type="transmembrane region" description="Helical" evidence="6">
    <location>
        <begin position="344"/>
        <end position="361"/>
    </location>
</feature>
<feature type="transmembrane region" description="Helical" evidence="6">
    <location>
        <begin position="209"/>
        <end position="227"/>
    </location>
</feature>
<comment type="subcellular location">
    <subcellularLocation>
        <location evidence="1">Endomembrane system</location>
        <topology evidence="1">Multi-pass membrane protein</topology>
    </subcellularLocation>
</comment>
<feature type="domain" description="Major facilitator superfamily (MFS) profile" evidence="7">
    <location>
        <begin position="19"/>
        <end position="490"/>
    </location>
</feature>
<dbReference type="GO" id="GO:0005886">
    <property type="term" value="C:plasma membrane"/>
    <property type="evidence" value="ECO:0007669"/>
    <property type="project" value="TreeGrafter"/>
</dbReference>
<gene>
    <name evidence="8" type="primary">bmr3_7</name>
    <name evidence="8" type="ORF">GALL_401030</name>
</gene>
<feature type="transmembrane region" description="Helical" evidence="6">
    <location>
        <begin position="176"/>
        <end position="197"/>
    </location>
</feature>
<dbReference type="EMBL" id="MLJW01001450">
    <property type="protein sequence ID" value="OIQ78194.1"/>
    <property type="molecule type" value="Genomic_DNA"/>
</dbReference>
<dbReference type="PRINTS" id="PR01036">
    <property type="entry name" value="TCRTETB"/>
</dbReference>
<dbReference type="SUPFAM" id="SSF103473">
    <property type="entry name" value="MFS general substrate transporter"/>
    <property type="match status" value="1"/>
</dbReference>
<feature type="transmembrane region" description="Helical" evidence="6">
    <location>
        <begin position="53"/>
        <end position="72"/>
    </location>
</feature>
<name>A0A1J5Q4H9_9ZZZZ</name>
<feature type="transmembrane region" description="Helical" evidence="6">
    <location>
        <begin position="467"/>
        <end position="485"/>
    </location>
</feature>
<feature type="transmembrane region" description="Helical" evidence="6">
    <location>
        <begin position="142"/>
        <end position="164"/>
    </location>
</feature>
<proteinExistence type="predicted"/>
<evidence type="ECO:0000256" key="5">
    <source>
        <dbReference type="ARBA" id="ARBA00023136"/>
    </source>
</evidence>
<reference evidence="8" key="1">
    <citation type="submission" date="2016-10" db="EMBL/GenBank/DDBJ databases">
        <title>Sequence of Gallionella enrichment culture.</title>
        <authorList>
            <person name="Poehlein A."/>
            <person name="Muehling M."/>
            <person name="Daniel R."/>
        </authorList>
    </citation>
    <scope>NUCLEOTIDE SEQUENCE</scope>
</reference>
<evidence type="ECO:0000256" key="6">
    <source>
        <dbReference type="SAM" id="Phobius"/>
    </source>
</evidence>
<evidence type="ECO:0000259" key="7">
    <source>
        <dbReference type="PROSITE" id="PS50850"/>
    </source>
</evidence>
<feature type="transmembrane region" description="Helical" evidence="6">
    <location>
        <begin position="367"/>
        <end position="389"/>
    </location>
</feature>
<evidence type="ECO:0000256" key="2">
    <source>
        <dbReference type="ARBA" id="ARBA00022448"/>
    </source>
</evidence>
<keyword evidence="3 6" id="KW-0812">Transmembrane</keyword>